<evidence type="ECO:0000256" key="1">
    <source>
        <dbReference type="SAM" id="MobiDB-lite"/>
    </source>
</evidence>
<reference evidence="2 3" key="1">
    <citation type="submission" date="2022-11" db="EMBL/GenBank/DDBJ databases">
        <title>Minimal conservation of predation-associated metabolite biosynthetic gene clusters underscores biosynthetic potential of Myxococcota including descriptions for ten novel species: Archangium lansinium sp. nov., Myxococcus landrumus sp. nov., Nannocystis bai.</title>
        <authorList>
            <person name="Ahearne A."/>
            <person name="Stevens C."/>
            <person name="Dowd S."/>
        </authorList>
    </citation>
    <scope>NUCLEOTIDE SEQUENCE [LARGE SCALE GENOMIC DNA]</scope>
    <source>
        <strain evidence="2 3">BB15-2</strain>
    </source>
</reference>
<accession>A0ABT5EBL1</accession>
<name>A0ABT5EBL1_9BACT</name>
<evidence type="ECO:0000313" key="3">
    <source>
        <dbReference type="Proteomes" id="UP001221686"/>
    </source>
</evidence>
<organism evidence="2 3">
    <name type="scientific">Nannocystis bainbridge</name>
    <dbReference type="NCBI Taxonomy" id="2995303"/>
    <lineage>
        <taxon>Bacteria</taxon>
        <taxon>Pseudomonadati</taxon>
        <taxon>Myxococcota</taxon>
        <taxon>Polyangia</taxon>
        <taxon>Nannocystales</taxon>
        <taxon>Nannocystaceae</taxon>
        <taxon>Nannocystis</taxon>
    </lineage>
</organism>
<gene>
    <name evidence="2" type="ORF">POL25_40625</name>
</gene>
<keyword evidence="3" id="KW-1185">Reference proteome</keyword>
<dbReference type="EMBL" id="JAQNDL010000005">
    <property type="protein sequence ID" value="MDC0723262.1"/>
    <property type="molecule type" value="Genomic_DNA"/>
</dbReference>
<feature type="region of interest" description="Disordered" evidence="1">
    <location>
        <begin position="58"/>
        <end position="77"/>
    </location>
</feature>
<protein>
    <submittedName>
        <fullName evidence="2">Uncharacterized protein</fullName>
    </submittedName>
</protein>
<dbReference type="RefSeq" id="WP_272091806.1">
    <property type="nucleotide sequence ID" value="NZ_JAQNDL010000005.1"/>
</dbReference>
<comment type="caution">
    <text evidence="2">The sequence shown here is derived from an EMBL/GenBank/DDBJ whole genome shotgun (WGS) entry which is preliminary data.</text>
</comment>
<proteinExistence type="predicted"/>
<dbReference type="Proteomes" id="UP001221686">
    <property type="component" value="Unassembled WGS sequence"/>
</dbReference>
<evidence type="ECO:0000313" key="2">
    <source>
        <dbReference type="EMBL" id="MDC0723262.1"/>
    </source>
</evidence>
<sequence length="164" mass="17495">MMRRGCASAVLSPLRAASRIAAHSTRATPEDMRTASITASLLALLLVPFVAAPRADAAEDAARAPSTAPSVSTREREREYDGGVVKVARCMASCHNRGAGRDMCLQACARRAERIVHAPAPATLEHLSACLDDCYTDTSLRKTDRETCKLTCEQIATLAGPGKR</sequence>